<dbReference type="EMBL" id="CP129682">
    <property type="protein sequence ID" value="XDS49190.1"/>
    <property type="molecule type" value="Genomic_DNA"/>
</dbReference>
<name>A0AB39UN71_9BIFI</name>
<dbReference type="RefSeq" id="WP_369341378.1">
    <property type="nucleotide sequence ID" value="NZ_CP129675.1"/>
</dbReference>
<reference evidence="4" key="1">
    <citation type="submission" date="2023-07" db="EMBL/GenBank/DDBJ databases">
        <title>Bifidobacterium aquikefiriaerophilum sp. nov. and Bifidobacterium eccum sp. nov., isolated from water kefir.</title>
        <authorList>
            <person name="Breselge S."/>
            <person name="Bellassi P."/>
            <person name="Barcenilla C."/>
            <person name="Alvarez-Ordonez A."/>
            <person name="Morelli L."/>
            <person name="Cotter P.D."/>
        </authorList>
    </citation>
    <scope>NUCLEOTIDE SEQUENCE</scope>
    <source>
        <strain evidence="4">WK012_4_13</strain>
        <strain evidence="3">WK013_4_14</strain>
        <strain evidence="2">WK048_4_13</strain>
    </source>
</reference>
<accession>A0AB39UN71</accession>
<evidence type="ECO:0000256" key="1">
    <source>
        <dbReference type="SAM" id="Phobius"/>
    </source>
</evidence>
<dbReference type="AlphaFoldDB" id="A0AB39UN71"/>
<proteinExistence type="predicted"/>
<dbReference type="EMBL" id="CP129683">
    <property type="protein sequence ID" value="XDS50414.1"/>
    <property type="molecule type" value="Genomic_DNA"/>
</dbReference>
<gene>
    <name evidence="4" type="ORF">QN062_08500</name>
    <name evidence="3" type="ORF">QN216_02690</name>
    <name evidence="2" type="ORF">QN217_07755</name>
</gene>
<sequence>MKLAPIFSQKARRPSPKPVQVDLRKIFIIGTIAWFVALLFFAALEFCGIDAKAAIGVSASGLVVGVVLLIWEFFNRWNYRRLAE</sequence>
<dbReference type="KEGG" id="bfk:QN062_08500"/>
<feature type="transmembrane region" description="Helical" evidence="1">
    <location>
        <begin position="21"/>
        <end position="41"/>
    </location>
</feature>
<organism evidence="4">
    <name type="scientific">Bifidobacterium fermentum</name>
    <dbReference type="NCBI Taxonomy" id="3059035"/>
    <lineage>
        <taxon>Bacteria</taxon>
        <taxon>Bacillati</taxon>
        <taxon>Actinomycetota</taxon>
        <taxon>Actinomycetes</taxon>
        <taxon>Bifidobacteriales</taxon>
        <taxon>Bifidobacteriaceae</taxon>
        <taxon>Bifidobacterium</taxon>
    </lineage>
</organism>
<keyword evidence="1" id="KW-0472">Membrane</keyword>
<evidence type="ECO:0000313" key="2">
    <source>
        <dbReference type="EMBL" id="XDS46028.1"/>
    </source>
</evidence>
<feature type="transmembrane region" description="Helical" evidence="1">
    <location>
        <begin position="53"/>
        <end position="74"/>
    </location>
</feature>
<keyword evidence="1" id="KW-1133">Transmembrane helix</keyword>
<protein>
    <submittedName>
        <fullName evidence="4">DUF2530 domain-containing protein</fullName>
    </submittedName>
</protein>
<dbReference type="EMBL" id="CP129675">
    <property type="protein sequence ID" value="XDS46028.1"/>
    <property type="molecule type" value="Genomic_DNA"/>
</dbReference>
<evidence type="ECO:0000313" key="3">
    <source>
        <dbReference type="EMBL" id="XDS49190.1"/>
    </source>
</evidence>
<keyword evidence="1" id="KW-0812">Transmembrane</keyword>
<evidence type="ECO:0000313" key="4">
    <source>
        <dbReference type="EMBL" id="XDS50414.1"/>
    </source>
</evidence>